<reference evidence="1 2" key="1">
    <citation type="submission" date="2018-04" db="EMBL/GenBank/DDBJ databases">
        <authorList>
            <person name="Huttner S."/>
            <person name="Dainat J."/>
        </authorList>
    </citation>
    <scope>NUCLEOTIDE SEQUENCE [LARGE SCALE GENOMIC DNA]</scope>
</reference>
<sequence length="13" mass="1484">MLVSSAKEVYSNR</sequence>
<protein>
    <submittedName>
        <fullName evidence="1">1b9a7caa-2a31-4eb5-9b91-70515189f2ea</fullName>
    </submittedName>
</protein>
<accession>A0A446BA81</accession>
<evidence type="ECO:0000313" key="1">
    <source>
        <dbReference type="EMBL" id="SPQ19430.1"/>
    </source>
</evidence>
<dbReference type="Proteomes" id="UP000289323">
    <property type="component" value="Unassembled WGS sequence"/>
</dbReference>
<name>A0A446BA81_9PEZI</name>
<gene>
    <name evidence="1" type="ORF">TT172_LOCUS1849</name>
</gene>
<organism evidence="1 2">
    <name type="scientific">Thermothielavioides terrestris</name>
    <dbReference type="NCBI Taxonomy" id="2587410"/>
    <lineage>
        <taxon>Eukaryota</taxon>
        <taxon>Fungi</taxon>
        <taxon>Dikarya</taxon>
        <taxon>Ascomycota</taxon>
        <taxon>Pezizomycotina</taxon>
        <taxon>Sordariomycetes</taxon>
        <taxon>Sordariomycetidae</taxon>
        <taxon>Sordariales</taxon>
        <taxon>Chaetomiaceae</taxon>
        <taxon>Thermothielavioides</taxon>
    </lineage>
</organism>
<proteinExistence type="predicted"/>
<dbReference type="EMBL" id="OUUZ01000001">
    <property type="protein sequence ID" value="SPQ19430.1"/>
    <property type="molecule type" value="Genomic_DNA"/>
</dbReference>
<evidence type="ECO:0000313" key="2">
    <source>
        <dbReference type="Proteomes" id="UP000289323"/>
    </source>
</evidence>